<reference evidence="3" key="5">
    <citation type="submission" date="2025-09" db="UniProtKB">
        <authorList>
            <consortium name="Ensembl"/>
        </authorList>
    </citation>
    <scope>IDENTIFICATION</scope>
    <source>
        <strain evidence="3">C57BL/6J</strain>
    </source>
</reference>
<dbReference type="Gene3D" id="2.40.50.90">
    <property type="match status" value="1"/>
</dbReference>
<feature type="compositionally biased region" description="Basic residues" evidence="1">
    <location>
        <begin position="128"/>
        <end position="137"/>
    </location>
</feature>
<dbReference type="SMART" id="SM00318">
    <property type="entry name" value="SNc"/>
    <property type="match status" value="1"/>
</dbReference>
<dbReference type="SMR" id="E9Q3E9"/>
<dbReference type="GeneTree" id="ENSGT00510000047270"/>
<dbReference type="InterPro" id="IPR002071">
    <property type="entry name" value="Thermonucl_AS"/>
</dbReference>
<evidence type="ECO:0007829" key="6">
    <source>
        <dbReference type="PeptideAtlas" id="E9Q3E9"/>
    </source>
</evidence>
<dbReference type="PROSITE" id="PS01284">
    <property type="entry name" value="TNASE_2"/>
    <property type="match status" value="1"/>
</dbReference>
<evidence type="ECO:0007829" key="7">
    <source>
        <dbReference type="ProteomicsDB" id="E9Q3E9"/>
    </source>
</evidence>
<dbReference type="Proteomes" id="UP000000589">
    <property type="component" value="Chromosome 6"/>
</dbReference>
<name>E9Q3E9_MOUSE</name>
<dbReference type="Ensembl" id="ENSMUST00000164915.8">
    <property type="protein sequence ID" value="ENSMUSP00000127317.2"/>
    <property type="gene ID" value="ENSMUSG00000001424.15"/>
</dbReference>
<sequence length="262" mass="28582">MASSAQSSGSSGGPAVPTVQRGIVKMVLSGCAIIVRGQPRGGPPPERQINLSNIRAGNLARRAAATQPDGKDTPDEPWAFPAREFLRKKLIGKEVCFTIENKTPQGREYGMIYLGKAQSRTGFQNARNKQRHRRKGCGVRATVHTPSGTSSTPLRTQGTLWTHTTRSQSMLSLSMFETAVWSGPCSFQVTTLSPSCSQGLSAQPSVGKQMGVKRRSPSLQKPSFSPSLDCFREMFRSFWRAATIRTFWVPSSTRMVTSLNSS</sequence>
<evidence type="ECO:0000259" key="2">
    <source>
        <dbReference type="PROSITE" id="PS50830"/>
    </source>
</evidence>
<dbReference type="GO" id="GO:0004518">
    <property type="term" value="F:nuclease activity"/>
    <property type="evidence" value="ECO:0007669"/>
    <property type="project" value="InterPro"/>
</dbReference>
<reference evidence="3 5" key="3">
    <citation type="journal article" date="2011" name="PLoS Biol.">
        <title>Modernizing reference genome assemblies.</title>
        <authorList>
            <person name="Church D.M."/>
            <person name="Schneider V.A."/>
            <person name="Graves T."/>
            <person name="Auger K."/>
            <person name="Cunningham F."/>
            <person name="Bouk N."/>
            <person name="Chen H.C."/>
            <person name="Agarwala R."/>
            <person name="McLaren W.M."/>
            <person name="Ritchie G.R."/>
            <person name="Albracht D."/>
            <person name="Kremitzki M."/>
            <person name="Rock S."/>
            <person name="Kotkiewicz H."/>
            <person name="Kremitzki C."/>
            <person name="Wollam A."/>
            <person name="Trani L."/>
            <person name="Fulton L."/>
            <person name="Fulton R."/>
            <person name="Matthews L."/>
            <person name="Whitehead S."/>
            <person name="Chow W."/>
            <person name="Torrance J."/>
            <person name="Dunn M."/>
            <person name="Harden G."/>
            <person name="Threadgold G."/>
            <person name="Wood J."/>
            <person name="Collins J."/>
            <person name="Heath P."/>
            <person name="Griffiths G."/>
            <person name="Pelan S."/>
            <person name="Grafham D."/>
            <person name="Eichler E.E."/>
            <person name="Weinstock G."/>
            <person name="Mardis E.R."/>
            <person name="Wilson R.K."/>
            <person name="Howe K."/>
            <person name="Flicek P."/>
            <person name="Hubbard T."/>
        </authorList>
    </citation>
    <scope>NUCLEOTIDE SEQUENCE [LARGE SCALE GENOMIC DNA]</scope>
    <source>
        <strain evidence="3 5">C57BL/6J</strain>
    </source>
</reference>
<dbReference type="Antibodypedia" id="1126">
    <property type="antibodies" value="295 antibodies from 33 providers"/>
</dbReference>
<protein>
    <submittedName>
        <fullName evidence="3">Staphylococcal nuclease and tudor domain containing 1</fullName>
    </submittedName>
</protein>
<dbReference type="SUPFAM" id="SSF50199">
    <property type="entry name" value="Staphylococcal nuclease"/>
    <property type="match status" value="1"/>
</dbReference>
<dbReference type="VEuPathDB" id="HostDB:ENSMUSG00000001424"/>
<dbReference type="AGR" id="MGI:1929266"/>
<evidence type="ECO:0000256" key="1">
    <source>
        <dbReference type="SAM" id="MobiDB-lite"/>
    </source>
</evidence>
<dbReference type="ExpressionAtlas" id="E9Q3E9">
    <property type="expression patterns" value="baseline and differential"/>
</dbReference>
<gene>
    <name evidence="3 4" type="primary">Snd1</name>
</gene>
<dbReference type="HOGENOM" id="CLU_1061572_0_0_1"/>
<evidence type="ECO:0007829" key="8">
    <source>
        <dbReference type="PubMed" id="21183079"/>
    </source>
</evidence>
<reference evidence="3" key="4">
    <citation type="submission" date="2025-08" db="UniProtKB">
        <authorList>
            <consortium name="Ensembl"/>
        </authorList>
    </citation>
    <scope>IDENTIFICATION</scope>
    <source>
        <strain evidence="3">C57BL/6J</strain>
    </source>
</reference>
<organism evidence="3 5">
    <name type="scientific">Mus musculus</name>
    <name type="common">Mouse</name>
    <dbReference type="NCBI Taxonomy" id="10090"/>
    <lineage>
        <taxon>Eukaryota</taxon>
        <taxon>Metazoa</taxon>
        <taxon>Chordata</taxon>
        <taxon>Craniata</taxon>
        <taxon>Vertebrata</taxon>
        <taxon>Euteleostomi</taxon>
        <taxon>Mammalia</taxon>
        <taxon>Eutheria</taxon>
        <taxon>Euarchontoglires</taxon>
        <taxon>Glires</taxon>
        <taxon>Rodentia</taxon>
        <taxon>Myomorpha</taxon>
        <taxon>Muroidea</taxon>
        <taxon>Muridae</taxon>
        <taxon>Murinae</taxon>
        <taxon>Mus</taxon>
        <taxon>Mus</taxon>
    </lineage>
</organism>
<feature type="compositionally biased region" description="Polar residues" evidence="1">
    <location>
        <begin position="144"/>
        <end position="156"/>
    </location>
</feature>
<dbReference type="GO" id="GO:0003676">
    <property type="term" value="F:nucleic acid binding"/>
    <property type="evidence" value="ECO:0007669"/>
    <property type="project" value="InterPro"/>
</dbReference>
<accession>E9Q3E9</accession>
<reference evidence="8" key="2">
    <citation type="journal article" date="2010" name="Cell">
        <title>A tissue-specific atlas of mouse protein phosphorylation and expression.</title>
        <authorList>
            <person name="Huttlin E.L."/>
            <person name="Jedrychowski M.P."/>
            <person name="Elias J.E."/>
            <person name="Goswami T."/>
            <person name="Rad R."/>
            <person name="Beausoleil S.A."/>
            <person name="Villen J."/>
            <person name="Haas W."/>
            <person name="Sowa M.E."/>
            <person name="Gygi S.P."/>
        </authorList>
    </citation>
    <scope>IDENTIFICATION BY MASS SPECTROMETRY [LARGE SCALE ANALYSIS]</scope>
</reference>
<proteinExistence type="evidence at protein level"/>
<dbReference type="InterPro" id="IPR035437">
    <property type="entry name" value="SNase_OB-fold_sf"/>
</dbReference>
<keyword evidence="5" id="KW-1185">Reference proteome</keyword>
<evidence type="ECO:0000313" key="4">
    <source>
        <dbReference type="MGI" id="MGI:1929266"/>
    </source>
</evidence>
<keyword evidence="6 7" id="KW-1267">Proteomics identification</keyword>
<dbReference type="PROSITE" id="PS50830">
    <property type="entry name" value="TNASE_3"/>
    <property type="match status" value="1"/>
</dbReference>
<dbReference type="AlphaFoldDB" id="E9Q3E9"/>
<dbReference type="MGI" id="MGI:1929266">
    <property type="gene designation" value="Snd1"/>
</dbReference>
<evidence type="ECO:0000313" key="5">
    <source>
        <dbReference type="Proteomes" id="UP000000589"/>
    </source>
</evidence>
<dbReference type="PeptideAtlas" id="E9Q3E9"/>
<feature type="region of interest" description="Disordered" evidence="1">
    <location>
        <begin position="123"/>
        <end position="156"/>
    </location>
</feature>
<dbReference type="jPOST" id="E9Q3E9"/>
<dbReference type="ProteomicsDB" id="320214"/>
<dbReference type="Bgee" id="ENSMUSG00000001424">
    <property type="expression patterns" value="Expressed in ectoplacental cone and 266 other cell types or tissues"/>
</dbReference>
<reference evidence="3 5" key="1">
    <citation type="journal article" date="2009" name="PLoS Biol.">
        <title>Lineage-specific biology revealed by a finished genome assembly of the mouse.</title>
        <authorList>
            <consortium name="Mouse Genome Sequencing Consortium"/>
            <person name="Church D.M."/>
            <person name="Goodstadt L."/>
            <person name="Hillier L.W."/>
            <person name="Zody M.C."/>
            <person name="Goldstein S."/>
            <person name="She X."/>
            <person name="Bult C.J."/>
            <person name="Agarwala R."/>
            <person name="Cherry J.L."/>
            <person name="DiCuccio M."/>
            <person name="Hlavina W."/>
            <person name="Kapustin Y."/>
            <person name="Meric P."/>
            <person name="Maglott D."/>
            <person name="Birtle Z."/>
            <person name="Marques A.C."/>
            <person name="Graves T."/>
            <person name="Zhou S."/>
            <person name="Teague B."/>
            <person name="Potamousis K."/>
            <person name="Churas C."/>
            <person name="Place M."/>
            <person name="Herschleb J."/>
            <person name="Runnheim R."/>
            <person name="Forrest D."/>
            <person name="Amos-Landgraf J."/>
            <person name="Schwartz D.C."/>
            <person name="Cheng Z."/>
            <person name="Lindblad-Toh K."/>
            <person name="Eichler E.E."/>
            <person name="Ponting C.P."/>
        </authorList>
    </citation>
    <scope>NUCLEOTIDE SEQUENCE [LARGE SCALE GENOMIC DNA]</scope>
    <source>
        <strain evidence="3 5">C57BL/6J</strain>
    </source>
</reference>
<evidence type="ECO:0000313" key="3">
    <source>
        <dbReference type="Ensembl" id="ENSMUSP00000127317.2"/>
    </source>
</evidence>
<feature type="domain" description="TNase-like" evidence="2">
    <location>
        <begin position="18"/>
        <end position="125"/>
    </location>
</feature>
<dbReference type="InterPro" id="IPR016071">
    <property type="entry name" value="Staphylococal_nuclease_OB-fold"/>
</dbReference>